<dbReference type="Gene3D" id="3.30.200.20">
    <property type="entry name" value="Phosphorylase Kinase, domain 1"/>
    <property type="match status" value="1"/>
</dbReference>
<dbReference type="Gene3D" id="3.30.470.20">
    <property type="entry name" value="ATP-grasp fold, B domain"/>
    <property type="match status" value="1"/>
</dbReference>
<dbReference type="STRING" id="89093.SAMN04488558_101314"/>
<evidence type="ECO:0000313" key="9">
    <source>
        <dbReference type="EMBL" id="SEP67058.1"/>
    </source>
</evidence>
<dbReference type="GO" id="GO:0006189">
    <property type="term" value="P:'de novo' IMP biosynthetic process"/>
    <property type="evidence" value="ECO:0007669"/>
    <property type="project" value="UniProtKB-UniPathway"/>
</dbReference>
<evidence type="ECO:0000256" key="6">
    <source>
        <dbReference type="ARBA" id="ARBA00022840"/>
    </source>
</evidence>
<dbReference type="Proteomes" id="UP000198833">
    <property type="component" value="Unassembled WGS sequence"/>
</dbReference>
<dbReference type="InterPro" id="IPR050089">
    <property type="entry name" value="SAICAR_synthetase"/>
</dbReference>
<keyword evidence="3" id="KW-0436">Ligase</keyword>
<dbReference type="OrthoDB" id="9801549at2"/>
<dbReference type="InterPro" id="IPR028923">
    <property type="entry name" value="SAICAR_synt/ADE2_N"/>
</dbReference>
<accession>A0A1H8ZTG3</accession>
<dbReference type="SUPFAM" id="SSF56104">
    <property type="entry name" value="SAICAR synthase-like"/>
    <property type="match status" value="1"/>
</dbReference>
<evidence type="ECO:0000259" key="8">
    <source>
        <dbReference type="Pfam" id="PF01259"/>
    </source>
</evidence>
<comment type="catalytic activity">
    <reaction evidence="7">
        <text>5-amino-1-(5-phospho-D-ribosyl)imidazole-4-carboxylate + L-aspartate + ATP = (2S)-2-[5-amino-1-(5-phospho-beta-D-ribosyl)imidazole-4-carboxamido]succinate + ADP + phosphate + 2 H(+)</text>
        <dbReference type="Rhea" id="RHEA:22628"/>
        <dbReference type="ChEBI" id="CHEBI:15378"/>
        <dbReference type="ChEBI" id="CHEBI:29991"/>
        <dbReference type="ChEBI" id="CHEBI:30616"/>
        <dbReference type="ChEBI" id="CHEBI:43474"/>
        <dbReference type="ChEBI" id="CHEBI:58443"/>
        <dbReference type="ChEBI" id="CHEBI:77657"/>
        <dbReference type="ChEBI" id="CHEBI:456216"/>
        <dbReference type="EC" id="6.3.2.6"/>
    </reaction>
</comment>
<evidence type="ECO:0000256" key="5">
    <source>
        <dbReference type="ARBA" id="ARBA00022755"/>
    </source>
</evidence>
<dbReference type="PANTHER" id="PTHR43599">
    <property type="entry name" value="MULTIFUNCTIONAL PROTEIN ADE2"/>
    <property type="match status" value="1"/>
</dbReference>
<reference evidence="9 10" key="1">
    <citation type="submission" date="2016-10" db="EMBL/GenBank/DDBJ databases">
        <authorList>
            <person name="de Groot N.N."/>
        </authorList>
    </citation>
    <scope>NUCLEOTIDE SEQUENCE [LARGE SCALE GENOMIC DNA]</scope>
    <source>
        <strain evidence="9 10">DSM 15695</strain>
    </source>
</reference>
<dbReference type="AlphaFoldDB" id="A0A1H8ZTG3"/>
<evidence type="ECO:0000256" key="3">
    <source>
        <dbReference type="ARBA" id="ARBA00022598"/>
    </source>
</evidence>
<dbReference type="Pfam" id="PF01259">
    <property type="entry name" value="SAICAR_synt"/>
    <property type="match status" value="1"/>
</dbReference>
<evidence type="ECO:0000256" key="7">
    <source>
        <dbReference type="ARBA" id="ARBA00048475"/>
    </source>
</evidence>
<dbReference type="EMBL" id="FOEN01000001">
    <property type="protein sequence ID" value="SEP67058.1"/>
    <property type="molecule type" value="Genomic_DNA"/>
</dbReference>
<dbReference type="GO" id="GO:0004639">
    <property type="term" value="F:phosphoribosylaminoimidazolesuccinocarboxamide synthase activity"/>
    <property type="evidence" value="ECO:0007669"/>
    <property type="project" value="UniProtKB-EC"/>
</dbReference>
<dbReference type="EC" id="6.3.2.6" evidence="2"/>
<dbReference type="UniPathway" id="UPA00074">
    <property type="reaction ID" value="UER00131"/>
</dbReference>
<keyword evidence="6" id="KW-0067">ATP-binding</keyword>
<gene>
    <name evidence="9" type="ORF">SAMN04488558_101314</name>
</gene>
<evidence type="ECO:0000256" key="4">
    <source>
        <dbReference type="ARBA" id="ARBA00022741"/>
    </source>
</evidence>
<dbReference type="PANTHER" id="PTHR43599:SF3">
    <property type="entry name" value="SI:DKEY-6E2.2"/>
    <property type="match status" value="1"/>
</dbReference>
<name>A0A1H8ZTG3_9LACT</name>
<organism evidence="9 10">
    <name type="scientific">Ignavigranum ruoffiae</name>
    <dbReference type="NCBI Taxonomy" id="89093"/>
    <lineage>
        <taxon>Bacteria</taxon>
        <taxon>Bacillati</taxon>
        <taxon>Bacillota</taxon>
        <taxon>Bacilli</taxon>
        <taxon>Lactobacillales</taxon>
        <taxon>Aerococcaceae</taxon>
        <taxon>Ignavigranum</taxon>
    </lineage>
</organism>
<proteinExistence type="predicted"/>
<evidence type="ECO:0000256" key="1">
    <source>
        <dbReference type="ARBA" id="ARBA00004672"/>
    </source>
</evidence>
<keyword evidence="5" id="KW-0658">Purine biosynthesis</keyword>
<evidence type="ECO:0000256" key="2">
    <source>
        <dbReference type="ARBA" id="ARBA00012217"/>
    </source>
</evidence>
<dbReference type="GO" id="GO:0005524">
    <property type="term" value="F:ATP binding"/>
    <property type="evidence" value="ECO:0007669"/>
    <property type="project" value="UniProtKB-KW"/>
</dbReference>
<keyword evidence="10" id="KW-1185">Reference proteome</keyword>
<feature type="domain" description="SAICAR synthetase/ADE2 N-terminal" evidence="8">
    <location>
        <begin position="3"/>
        <end position="214"/>
    </location>
</feature>
<comment type="pathway">
    <text evidence="1">Purine metabolism; IMP biosynthesis via de novo pathway; 5-amino-1-(5-phospho-D-ribosyl)imidazole-4-carboxamide from 5-amino-1-(5-phospho-D-ribosyl)imidazole-4-carboxylate: step 1/2.</text>
</comment>
<keyword evidence="4" id="KW-0547">Nucleotide-binding</keyword>
<sequence>MEKIYQGKTKDVYQLESGDVRLLFKDSMTGKDGVFDPGENAVGLEVAGSGQANLQLTQYFFEKMQVAGIATHYLEADLQGPTMDVRPVSIFGKGLEVICRFKAAGSFIKRYGDYIEFGQDLPAYVEISLKDDQRQDPFISAEALDILGILSKEDYQEIRDLTIAAAKVVRDELAKHDLTLFDIKFEFGRDKETGQILLIDEISGGNMRVFDANHQAVDPLDLAKVFA</sequence>
<evidence type="ECO:0000313" key="10">
    <source>
        <dbReference type="Proteomes" id="UP000198833"/>
    </source>
</evidence>
<dbReference type="RefSeq" id="WP_092570077.1">
    <property type="nucleotide sequence ID" value="NZ_CALUDV010000002.1"/>
</dbReference>
<protein>
    <recommendedName>
        <fullName evidence="2">phosphoribosylaminoimidazolesuccinocarboxamide synthase</fullName>
        <ecNumber evidence="2">6.3.2.6</ecNumber>
    </recommendedName>
</protein>